<dbReference type="PANTHER" id="PTHR20857:SF15">
    <property type="entry name" value="THIAMINE-PHOSPHATE SYNTHASE"/>
    <property type="match status" value="1"/>
</dbReference>
<dbReference type="InterPro" id="IPR013785">
    <property type="entry name" value="Aldolase_TIM"/>
</dbReference>
<comment type="catalytic activity">
    <reaction evidence="7 10">
        <text>4-methyl-5-(2-phosphooxyethyl)-thiazole + 4-amino-2-methyl-5-(diphosphooxymethyl)pyrimidine + H(+) = thiamine phosphate + diphosphate</text>
        <dbReference type="Rhea" id="RHEA:22328"/>
        <dbReference type="ChEBI" id="CHEBI:15378"/>
        <dbReference type="ChEBI" id="CHEBI:33019"/>
        <dbReference type="ChEBI" id="CHEBI:37575"/>
        <dbReference type="ChEBI" id="CHEBI:57841"/>
        <dbReference type="ChEBI" id="CHEBI:58296"/>
        <dbReference type="EC" id="2.5.1.3"/>
    </reaction>
</comment>
<evidence type="ECO:0000256" key="6">
    <source>
        <dbReference type="ARBA" id="ARBA00022977"/>
    </source>
</evidence>
<feature type="binding site" evidence="10">
    <location>
        <position position="163"/>
    </location>
    <ligand>
        <name>2-[(2R,5Z)-2-carboxy-4-methylthiazol-5(2H)-ylidene]ethyl phosphate</name>
        <dbReference type="ChEBI" id="CHEBI:62899"/>
    </ligand>
</feature>
<comment type="catalytic activity">
    <reaction evidence="8 10">
        <text>2-(2-carboxy-4-methylthiazol-5-yl)ethyl phosphate + 4-amino-2-methyl-5-(diphosphooxymethyl)pyrimidine + 2 H(+) = thiamine phosphate + CO2 + diphosphate</text>
        <dbReference type="Rhea" id="RHEA:47848"/>
        <dbReference type="ChEBI" id="CHEBI:15378"/>
        <dbReference type="ChEBI" id="CHEBI:16526"/>
        <dbReference type="ChEBI" id="CHEBI:33019"/>
        <dbReference type="ChEBI" id="CHEBI:37575"/>
        <dbReference type="ChEBI" id="CHEBI:57841"/>
        <dbReference type="ChEBI" id="CHEBI:62890"/>
        <dbReference type="EC" id="2.5.1.3"/>
    </reaction>
</comment>
<dbReference type="InterPro" id="IPR022998">
    <property type="entry name" value="ThiamineP_synth_TenI"/>
</dbReference>
<evidence type="ECO:0000256" key="2">
    <source>
        <dbReference type="ARBA" id="ARBA00005165"/>
    </source>
</evidence>
<comment type="function">
    <text evidence="10">Condenses 4-methyl-5-(beta-hydroxyethyl)thiazole monophosphate (THZ-P) and 2-methyl-4-amino-5-hydroxymethyl pyrimidine pyrophosphate (HMP-PP) to form thiamine monophosphate (TMP).</text>
</comment>
<organism evidence="12 13">
    <name type="scientific">Oceanibaculum indicum</name>
    <dbReference type="NCBI Taxonomy" id="526216"/>
    <lineage>
        <taxon>Bacteria</taxon>
        <taxon>Pseudomonadati</taxon>
        <taxon>Pseudomonadota</taxon>
        <taxon>Alphaproteobacteria</taxon>
        <taxon>Rhodospirillales</taxon>
        <taxon>Oceanibaculaceae</taxon>
        <taxon>Oceanibaculum</taxon>
    </lineage>
</organism>
<dbReference type="SUPFAM" id="SSF51391">
    <property type="entry name" value="Thiamin phosphate synthase"/>
    <property type="match status" value="1"/>
</dbReference>
<evidence type="ECO:0000259" key="11">
    <source>
        <dbReference type="Pfam" id="PF02581"/>
    </source>
</evidence>
<dbReference type="PANTHER" id="PTHR20857">
    <property type="entry name" value="THIAMINE-PHOSPHATE PYROPHOSPHORYLASE"/>
    <property type="match status" value="1"/>
</dbReference>
<evidence type="ECO:0000256" key="1">
    <source>
        <dbReference type="ARBA" id="ARBA00001946"/>
    </source>
</evidence>
<dbReference type="InterPro" id="IPR036206">
    <property type="entry name" value="ThiamineP_synth_sf"/>
</dbReference>
<comment type="cofactor">
    <cofactor evidence="1">
        <name>Mg(2+)</name>
        <dbReference type="ChEBI" id="CHEBI:18420"/>
    </cofactor>
</comment>
<feature type="binding site" evidence="10">
    <location>
        <position position="106"/>
    </location>
    <ligand>
        <name>4-amino-2-methyl-5-(diphosphooxymethyl)pyrimidine</name>
        <dbReference type="ChEBI" id="CHEBI:57841"/>
    </ligand>
</feature>
<evidence type="ECO:0000256" key="4">
    <source>
        <dbReference type="ARBA" id="ARBA00022723"/>
    </source>
</evidence>
<dbReference type="Pfam" id="PF02581">
    <property type="entry name" value="TMP-TENI"/>
    <property type="match status" value="1"/>
</dbReference>
<feature type="binding site" evidence="10">
    <location>
        <position position="135"/>
    </location>
    <ligand>
        <name>4-amino-2-methyl-5-(diphosphooxymethyl)pyrimidine</name>
        <dbReference type="ChEBI" id="CHEBI:57841"/>
    </ligand>
</feature>
<evidence type="ECO:0000256" key="9">
    <source>
        <dbReference type="ARBA" id="ARBA00047883"/>
    </source>
</evidence>
<dbReference type="UniPathway" id="UPA00060">
    <property type="reaction ID" value="UER00141"/>
</dbReference>
<evidence type="ECO:0000256" key="10">
    <source>
        <dbReference type="HAMAP-Rule" id="MF_00097"/>
    </source>
</evidence>
<dbReference type="GO" id="GO:0005737">
    <property type="term" value="C:cytoplasm"/>
    <property type="evidence" value="ECO:0007669"/>
    <property type="project" value="TreeGrafter"/>
</dbReference>
<feature type="binding site" evidence="10">
    <location>
        <position position="69"/>
    </location>
    <ligand>
        <name>4-amino-2-methyl-5-(diphosphooxymethyl)pyrimidine</name>
        <dbReference type="ChEBI" id="CHEBI:57841"/>
    </ligand>
</feature>
<gene>
    <name evidence="10" type="primary">thiE</name>
    <name evidence="12" type="ORF">BCL74_2387</name>
</gene>
<dbReference type="EC" id="2.5.1.3" evidence="10"/>
<dbReference type="AlphaFoldDB" id="A0A420WHM2"/>
<dbReference type="GO" id="GO:0009229">
    <property type="term" value="P:thiamine diphosphate biosynthetic process"/>
    <property type="evidence" value="ECO:0007669"/>
    <property type="project" value="UniProtKB-UniRule"/>
</dbReference>
<feature type="domain" description="Thiamine phosphate synthase/TenI" evidence="11">
    <location>
        <begin position="8"/>
        <end position="186"/>
    </location>
</feature>
<dbReference type="GO" id="GO:0009228">
    <property type="term" value="P:thiamine biosynthetic process"/>
    <property type="evidence" value="ECO:0007669"/>
    <property type="project" value="UniProtKB-KW"/>
</dbReference>
<evidence type="ECO:0000256" key="3">
    <source>
        <dbReference type="ARBA" id="ARBA00022679"/>
    </source>
</evidence>
<keyword evidence="3 10" id="KW-0808">Transferase</keyword>
<feature type="binding site" evidence="10">
    <location>
        <begin position="132"/>
        <end position="134"/>
    </location>
    <ligand>
        <name>2-[(2R,5Z)-2-carboxy-4-methylthiazol-5(2H)-ylidene]ethyl phosphate</name>
        <dbReference type="ChEBI" id="CHEBI:62899"/>
    </ligand>
</feature>
<evidence type="ECO:0000256" key="8">
    <source>
        <dbReference type="ARBA" id="ARBA00047851"/>
    </source>
</evidence>
<comment type="pathway">
    <text evidence="2 10">Cofactor biosynthesis; thiamine diphosphate biosynthesis; thiamine phosphate from 4-amino-2-methyl-5-diphosphomethylpyrimidine and 4-methyl-5-(2-phosphoethyl)-thiazole: step 1/1.</text>
</comment>
<evidence type="ECO:0000313" key="13">
    <source>
        <dbReference type="Proteomes" id="UP000277424"/>
    </source>
</evidence>
<dbReference type="OrthoDB" id="9815348at2"/>
<comment type="catalytic activity">
    <reaction evidence="9 10">
        <text>2-[(2R,5Z)-2-carboxy-4-methylthiazol-5(2H)-ylidene]ethyl phosphate + 4-amino-2-methyl-5-(diphosphooxymethyl)pyrimidine + 2 H(+) = thiamine phosphate + CO2 + diphosphate</text>
        <dbReference type="Rhea" id="RHEA:47844"/>
        <dbReference type="ChEBI" id="CHEBI:15378"/>
        <dbReference type="ChEBI" id="CHEBI:16526"/>
        <dbReference type="ChEBI" id="CHEBI:33019"/>
        <dbReference type="ChEBI" id="CHEBI:37575"/>
        <dbReference type="ChEBI" id="CHEBI:57841"/>
        <dbReference type="ChEBI" id="CHEBI:62899"/>
        <dbReference type="EC" id="2.5.1.3"/>
    </reaction>
</comment>
<keyword evidence="4" id="KW-0479">Metal-binding</keyword>
<dbReference type="RefSeq" id="WP_121220222.1">
    <property type="nucleotide sequence ID" value="NZ_RBIG01000002.1"/>
</dbReference>
<evidence type="ECO:0000256" key="5">
    <source>
        <dbReference type="ARBA" id="ARBA00022842"/>
    </source>
</evidence>
<accession>A0A420WHM2</accession>
<evidence type="ECO:0000256" key="7">
    <source>
        <dbReference type="ARBA" id="ARBA00047334"/>
    </source>
</evidence>
<dbReference type="Proteomes" id="UP000277424">
    <property type="component" value="Unassembled WGS sequence"/>
</dbReference>
<reference evidence="12 13" key="1">
    <citation type="submission" date="2018-10" db="EMBL/GenBank/DDBJ databases">
        <title>Comparative analysis of microorganisms from saline springs in Andes Mountain Range, Colombia.</title>
        <authorList>
            <person name="Rubin E."/>
        </authorList>
    </citation>
    <scope>NUCLEOTIDE SEQUENCE [LARGE SCALE GENOMIC DNA]</scope>
    <source>
        <strain evidence="12 13">USBA 36</strain>
    </source>
</reference>
<keyword evidence="6 10" id="KW-0784">Thiamine biosynthesis</keyword>
<dbReference type="GO" id="GO:0004789">
    <property type="term" value="F:thiamine-phosphate diphosphorylase activity"/>
    <property type="evidence" value="ECO:0007669"/>
    <property type="project" value="UniProtKB-UniRule"/>
</dbReference>
<dbReference type="CDD" id="cd00564">
    <property type="entry name" value="TMP_TenI"/>
    <property type="match status" value="1"/>
</dbReference>
<comment type="caution">
    <text evidence="10">Lacks conserved residue(s) required for the propagation of feature annotation.</text>
</comment>
<evidence type="ECO:0000313" key="12">
    <source>
        <dbReference type="EMBL" id="RKQ70439.1"/>
    </source>
</evidence>
<comment type="similarity">
    <text evidence="10">Belongs to the thiamine-phosphate synthase family.</text>
</comment>
<name>A0A420WHM2_9PROT</name>
<protein>
    <recommendedName>
        <fullName evidence="10">Thiamine-phosphate synthase</fullName>
        <shortName evidence="10">TP synthase</shortName>
        <shortName evidence="10">TPS</shortName>
        <ecNumber evidence="10">2.5.1.3</ecNumber>
    </recommendedName>
    <alternativeName>
        <fullName evidence="10">Thiamine-phosphate pyrophosphorylase</fullName>
        <shortName evidence="10">TMP pyrophosphorylase</shortName>
        <shortName evidence="10">TMP-PPase</shortName>
    </alternativeName>
</protein>
<dbReference type="GO" id="GO:0000287">
    <property type="term" value="F:magnesium ion binding"/>
    <property type="evidence" value="ECO:0007669"/>
    <property type="project" value="UniProtKB-UniRule"/>
</dbReference>
<dbReference type="EMBL" id="RBIG01000002">
    <property type="protein sequence ID" value="RKQ70439.1"/>
    <property type="molecule type" value="Genomic_DNA"/>
</dbReference>
<sequence>MRPLPAPLLLITDRTQSPRPLAETVAMALEGGCRWVMLREKDLPPDELLALAREIAALTSARGATLTINSDIAAAQALKAGLHLPTGGKPLGARSALGPKALIGQSAHSVEEAEKALDTGADYVTLSPIFASTSKPGYGPALGSEGLRRVAARLQIPIVALAGIDVDNAGTCLKAGAAAVAVMGGIMRAQDPAAEVRDLLAALAKAAS</sequence>
<dbReference type="InterPro" id="IPR034291">
    <property type="entry name" value="TMP_synthase"/>
</dbReference>
<dbReference type="HAMAP" id="MF_00097">
    <property type="entry name" value="TMP_synthase"/>
    <property type="match status" value="1"/>
</dbReference>
<keyword evidence="5" id="KW-0460">Magnesium</keyword>
<comment type="caution">
    <text evidence="12">The sequence shown here is derived from an EMBL/GenBank/DDBJ whole genome shotgun (WGS) entry which is preliminary data.</text>
</comment>
<proteinExistence type="inferred from homology"/>
<dbReference type="Gene3D" id="3.20.20.70">
    <property type="entry name" value="Aldolase class I"/>
    <property type="match status" value="1"/>
</dbReference>